<dbReference type="AlphaFoldDB" id="A0A1C7LM74"/>
<organism evidence="1 2">
    <name type="scientific">Grifola frondosa</name>
    <name type="common">Maitake</name>
    <name type="synonym">Polyporus frondosus</name>
    <dbReference type="NCBI Taxonomy" id="5627"/>
    <lineage>
        <taxon>Eukaryota</taxon>
        <taxon>Fungi</taxon>
        <taxon>Dikarya</taxon>
        <taxon>Basidiomycota</taxon>
        <taxon>Agaricomycotina</taxon>
        <taxon>Agaricomycetes</taxon>
        <taxon>Polyporales</taxon>
        <taxon>Grifolaceae</taxon>
        <taxon>Grifola</taxon>
    </lineage>
</organism>
<reference evidence="1 2" key="1">
    <citation type="submission" date="2016-03" db="EMBL/GenBank/DDBJ databases">
        <title>Whole genome sequencing of Grifola frondosa 9006-11.</title>
        <authorList>
            <person name="Min B."/>
            <person name="Park H."/>
            <person name="Kim J.-G."/>
            <person name="Cho H."/>
            <person name="Oh Y.-L."/>
            <person name="Kong W.-S."/>
            <person name="Choi I.-G."/>
        </authorList>
    </citation>
    <scope>NUCLEOTIDE SEQUENCE [LARGE SCALE GENOMIC DNA]</scope>
    <source>
        <strain evidence="1 2">9006-11</strain>
    </source>
</reference>
<dbReference type="Proteomes" id="UP000092993">
    <property type="component" value="Unassembled WGS sequence"/>
</dbReference>
<sequence length="187" mass="21635">MTGTLFDDPPCQFTGNERDTLRIDRERIYIHKVVRINYTTYDMRCAQDSINPTSHPDVLLLSSPDDPHPFAYARVLSVFHVNAYRVGPGLPEHPELERIEVLWARSFEVDESAPGGFDAKRLHRLKFVDCNDEAAFVLLDPQQVVRGAHLIPAFHHSRTDEYLPGFSLARREEETDDQDWKYFYVGM</sequence>
<dbReference type="OMA" id="QTHANIM"/>
<protein>
    <submittedName>
        <fullName evidence="1">Uncharacterized protein</fullName>
    </submittedName>
</protein>
<accession>A0A1C7LM74</accession>
<comment type="caution">
    <text evidence="1">The sequence shown here is derived from an EMBL/GenBank/DDBJ whole genome shotgun (WGS) entry which is preliminary data.</text>
</comment>
<evidence type="ECO:0000313" key="2">
    <source>
        <dbReference type="Proteomes" id="UP000092993"/>
    </source>
</evidence>
<dbReference type="OrthoDB" id="3267098at2759"/>
<proteinExistence type="predicted"/>
<gene>
    <name evidence="1" type="ORF">A0H81_14120</name>
</gene>
<evidence type="ECO:0000313" key="1">
    <source>
        <dbReference type="EMBL" id="OBZ65843.1"/>
    </source>
</evidence>
<dbReference type="STRING" id="5627.A0A1C7LM74"/>
<keyword evidence="2" id="KW-1185">Reference proteome</keyword>
<name>A0A1C7LM74_GRIFR</name>
<dbReference type="EMBL" id="LUGG01000038">
    <property type="protein sequence ID" value="OBZ65843.1"/>
    <property type="molecule type" value="Genomic_DNA"/>
</dbReference>